<dbReference type="PANTHER" id="PTHR31111:SF125">
    <property type="entry name" value="F-BOX PROTEIN CPR30-LIKE"/>
    <property type="match status" value="1"/>
</dbReference>
<evidence type="ECO:0000256" key="1">
    <source>
        <dbReference type="SAM" id="MobiDB-lite"/>
    </source>
</evidence>
<dbReference type="NCBIfam" id="TIGR01640">
    <property type="entry name" value="F_box_assoc_1"/>
    <property type="match status" value="1"/>
</dbReference>
<feature type="region of interest" description="Disordered" evidence="1">
    <location>
        <begin position="1"/>
        <end position="21"/>
    </location>
</feature>
<dbReference type="AlphaFoldDB" id="A0A8T1ZXS8"/>
<dbReference type="InterPro" id="IPR017451">
    <property type="entry name" value="F-box-assoc_interact_dom"/>
</dbReference>
<organism evidence="3 4">
    <name type="scientific">Arabidopsis suecica</name>
    <name type="common">Swedish thale-cress</name>
    <name type="synonym">Cardaminopsis suecica</name>
    <dbReference type="NCBI Taxonomy" id="45249"/>
    <lineage>
        <taxon>Eukaryota</taxon>
        <taxon>Viridiplantae</taxon>
        <taxon>Streptophyta</taxon>
        <taxon>Embryophyta</taxon>
        <taxon>Tracheophyta</taxon>
        <taxon>Spermatophyta</taxon>
        <taxon>Magnoliopsida</taxon>
        <taxon>eudicotyledons</taxon>
        <taxon>Gunneridae</taxon>
        <taxon>Pentapetalae</taxon>
        <taxon>rosids</taxon>
        <taxon>malvids</taxon>
        <taxon>Brassicales</taxon>
        <taxon>Brassicaceae</taxon>
        <taxon>Camelineae</taxon>
        <taxon>Arabidopsis</taxon>
    </lineage>
</organism>
<name>A0A8T1ZXS8_ARASU</name>
<evidence type="ECO:0000313" key="4">
    <source>
        <dbReference type="Proteomes" id="UP000694251"/>
    </source>
</evidence>
<feature type="domain" description="F-box associated beta-propeller type 3" evidence="2">
    <location>
        <begin position="111"/>
        <end position="213"/>
    </location>
</feature>
<dbReference type="Proteomes" id="UP000694251">
    <property type="component" value="Chromosome 10"/>
</dbReference>
<gene>
    <name evidence="3" type="ORF">ISN44_As10g017580</name>
</gene>
<dbReference type="InterPro" id="IPR013187">
    <property type="entry name" value="F-box-assoc_dom_typ3"/>
</dbReference>
<evidence type="ECO:0000313" key="3">
    <source>
        <dbReference type="EMBL" id="KAG7565035.1"/>
    </source>
</evidence>
<keyword evidence="4" id="KW-1185">Reference proteome</keyword>
<dbReference type="EMBL" id="JAEFBJ010000010">
    <property type="protein sequence ID" value="KAG7565035.1"/>
    <property type="molecule type" value="Genomic_DNA"/>
</dbReference>
<accession>A0A8T1ZXS8</accession>
<sequence>MGLTISRRSTQTISRRSTQSSLPKEIPNDLVFEILSRMPAKSMARFRWASILILPSFTKLYLTNSSARPRLLFTLHVEDTWLFFTSTQPLNLDKNSSSALAADYEAVKIQFSLRTLINYKGKLGALITDTDGMFHRATTCIEFWVLDDVEEHKWWRHYYMLPPLWVNLVENYRLYMVGMARNGEIMLASLGLYDPFYIFYYNMKRNTITRIKRDGSL</sequence>
<protein>
    <submittedName>
        <fullName evidence="3">F-box associated domain type 3</fullName>
    </submittedName>
</protein>
<proteinExistence type="predicted"/>
<dbReference type="PANTHER" id="PTHR31111">
    <property type="entry name" value="BNAA05G37150D PROTEIN-RELATED"/>
    <property type="match status" value="1"/>
</dbReference>
<dbReference type="Pfam" id="PF08268">
    <property type="entry name" value="FBA_3"/>
    <property type="match status" value="1"/>
</dbReference>
<evidence type="ECO:0000259" key="2">
    <source>
        <dbReference type="Pfam" id="PF08268"/>
    </source>
</evidence>
<comment type="caution">
    <text evidence="3">The sequence shown here is derived from an EMBL/GenBank/DDBJ whole genome shotgun (WGS) entry which is preliminary data.</text>
</comment>
<reference evidence="3 4" key="1">
    <citation type="submission" date="2020-12" db="EMBL/GenBank/DDBJ databases">
        <title>Concerted genomic and epigenomic changes stabilize Arabidopsis allopolyploids.</title>
        <authorList>
            <person name="Chen Z."/>
        </authorList>
    </citation>
    <scope>NUCLEOTIDE SEQUENCE [LARGE SCALE GENOMIC DNA]</scope>
    <source>
        <strain evidence="3">As9502</strain>
        <tissue evidence="3">Leaf</tissue>
    </source>
</reference>